<protein>
    <recommendedName>
        <fullName evidence="20">(3R)-3-hydroxyacyl-CoA dehydrogenase</fullName>
        <ecNumber evidence="19">1.1.1.239</ecNumber>
        <ecNumber evidence="4">1.1.1.n12</ecNumber>
    </recommendedName>
    <alternativeName>
        <fullName evidence="22">17-beta-hydroxysteroid dehydrogenase 8</fullName>
    </alternativeName>
    <alternativeName>
        <fullName evidence="21">3-ketoacyl-[acyl-carrier-protein] reductase alpha subunit</fullName>
    </alternativeName>
    <alternativeName>
        <fullName evidence="24">3-oxoacyl-[acyl-carrier-protein] reductase</fullName>
    </alternativeName>
    <alternativeName>
        <fullName evidence="25">Estradiol 17-beta-dehydrogenase 8</fullName>
    </alternativeName>
    <alternativeName>
        <fullName evidence="23">Testosterone 17-beta-dehydrogenase 8</fullName>
    </alternativeName>
</protein>
<evidence type="ECO:0000256" key="11">
    <source>
        <dbReference type="ARBA" id="ARBA00023128"/>
    </source>
</evidence>
<keyword evidence="11" id="KW-0496">Mitochondrion</keyword>
<evidence type="ECO:0000256" key="13">
    <source>
        <dbReference type="ARBA" id="ARBA00037929"/>
    </source>
</evidence>
<sequence length="285" mass="29363">RRRQVRHGGTSVRGCCVAHASSAQGIRLKMSSSADRSLAGRLAVVTGGGSGIGEAICNVLAERGARVVVADINLDAAQKVAKSLPGNDDHRAVQVDVGDSSSVERLFAAIQGFSNDIPASIIVNNAGVGAHFTSIAHASEEDFDRIVKVNLKGTFLMSRTGIRLMLESGVTDGAVVNVSSITAKCGMKGLASYAASKSGILGLTKSMALDVAGTGIRCNTVLPGYTQTPLSDHLSDEEKQQLTAAIALGRPAQPREVANVVAFLCEPDSAYMVGACVDVSGGTVL</sequence>
<evidence type="ECO:0000256" key="3">
    <source>
        <dbReference type="ARBA" id="ARBA00006484"/>
    </source>
</evidence>
<dbReference type="AlphaFoldDB" id="G3MHH9"/>
<keyword evidence="10" id="KW-0443">Lipid metabolism</keyword>
<comment type="subunit">
    <text evidence="18">Heterotetramer with CBR4; contains two molecules of HSD17B8 and CBR4.</text>
</comment>
<proteinExistence type="evidence at transcript level"/>
<evidence type="ECO:0000256" key="17">
    <source>
        <dbReference type="ARBA" id="ARBA00052680"/>
    </source>
</evidence>
<evidence type="ECO:0000256" key="15">
    <source>
        <dbReference type="ARBA" id="ARBA00050232"/>
    </source>
</evidence>
<comment type="pathway">
    <text evidence="2">Lipid metabolism.</text>
</comment>
<feature type="non-terminal residue" evidence="26">
    <location>
        <position position="1"/>
    </location>
</feature>
<dbReference type="InterPro" id="IPR036291">
    <property type="entry name" value="NAD(P)-bd_dom_sf"/>
</dbReference>
<dbReference type="EMBL" id="JO841330">
    <property type="protein sequence ID" value="AEO32947.1"/>
    <property type="molecule type" value="mRNA"/>
</dbReference>
<evidence type="ECO:0000256" key="4">
    <source>
        <dbReference type="ARBA" id="ARBA00012456"/>
    </source>
</evidence>
<evidence type="ECO:0000256" key="18">
    <source>
        <dbReference type="ARBA" id="ARBA00065174"/>
    </source>
</evidence>
<dbReference type="GO" id="GO:0005759">
    <property type="term" value="C:mitochondrial matrix"/>
    <property type="evidence" value="ECO:0007669"/>
    <property type="project" value="UniProtKB-SubCell"/>
</dbReference>
<evidence type="ECO:0000313" key="26">
    <source>
        <dbReference type="EMBL" id="AEO32947.1"/>
    </source>
</evidence>
<evidence type="ECO:0000256" key="16">
    <source>
        <dbReference type="ARBA" id="ARBA00050435"/>
    </source>
</evidence>
<evidence type="ECO:0000256" key="24">
    <source>
        <dbReference type="ARBA" id="ARBA00083097"/>
    </source>
</evidence>
<comment type="similarity">
    <text evidence="3">Belongs to the short-chain dehydrogenases/reductases (SDR) family.</text>
</comment>
<dbReference type="PRINTS" id="PR00080">
    <property type="entry name" value="SDRFAMILY"/>
</dbReference>
<dbReference type="EC" id="1.1.1.n12" evidence="4"/>
<dbReference type="PANTHER" id="PTHR24321">
    <property type="entry name" value="DEHYDROGENASES, SHORT CHAIN"/>
    <property type="match status" value="1"/>
</dbReference>
<comment type="catalytic activity">
    <reaction evidence="14">
        <text>17beta-estradiol + NAD(+) = estrone + NADH + H(+)</text>
        <dbReference type="Rhea" id="RHEA:24612"/>
        <dbReference type="ChEBI" id="CHEBI:15378"/>
        <dbReference type="ChEBI" id="CHEBI:16469"/>
        <dbReference type="ChEBI" id="CHEBI:17263"/>
        <dbReference type="ChEBI" id="CHEBI:57540"/>
        <dbReference type="ChEBI" id="CHEBI:57945"/>
        <dbReference type="EC" id="1.1.1.62"/>
    </reaction>
    <physiologicalReaction direction="left-to-right" evidence="14">
        <dbReference type="Rhea" id="RHEA:24613"/>
    </physiologicalReaction>
    <physiologicalReaction direction="right-to-left" evidence="14">
        <dbReference type="Rhea" id="RHEA:24614"/>
    </physiologicalReaction>
</comment>
<dbReference type="SUPFAM" id="SSF51735">
    <property type="entry name" value="NAD(P)-binding Rossmann-fold domains"/>
    <property type="match status" value="1"/>
</dbReference>
<evidence type="ECO:0000256" key="1">
    <source>
        <dbReference type="ARBA" id="ARBA00004305"/>
    </source>
</evidence>
<evidence type="ECO:0000256" key="19">
    <source>
        <dbReference type="ARBA" id="ARBA00066822"/>
    </source>
</evidence>
<evidence type="ECO:0000256" key="21">
    <source>
        <dbReference type="ARBA" id="ARBA00077835"/>
    </source>
</evidence>
<evidence type="ECO:0000256" key="22">
    <source>
        <dbReference type="ARBA" id="ARBA00081419"/>
    </source>
</evidence>
<dbReference type="Gene3D" id="3.40.50.720">
    <property type="entry name" value="NAD(P)-binding Rossmann-like Domain"/>
    <property type="match status" value="1"/>
</dbReference>
<keyword evidence="12" id="KW-0275">Fatty acid biosynthesis</keyword>
<dbReference type="Pfam" id="PF13561">
    <property type="entry name" value="adh_short_C2"/>
    <property type="match status" value="1"/>
</dbReference>
<dbReference type="EC" id="1.1.1.239" evidence="19"/>
<evidence type="ECO:0000256" key="6">
    <source>
        <dbReference type="ARBA" id="ARBA00022553"/>
    </source>
</evidence>
<keyword evidence="5" id="KW-0444">Lipid biosynthesis</keyword>
<evidence type="ECO:0000256" key="10">
    <source>
        <dbReference type="ARBA" id="ARBA00023098"/>
    </source>
</evidence>
<comment type="subcellular location">
    <subcellularLocation>
        <location evidence="1">Mitochondrion matrix</location>
    </subcellularLocation>
</comment>
<keyword evidence="8" id="KW-0560">Oxidoreductase</keyword>
<keyword evidence="7" id="KW-0276">Fatty acid metabolism</keyword>
<dbReference type="FunFam" id="3.40.50.720:FF:000231">
    <property type="entry name" value="Estradiol 17-beta-dehydrogenase 8"/>
    <property type="match status" value="1"/>
</dbReference>
<evidence type="ECO:0000256" key="14">
    <source>
        <dbReference type="ARBA" id="ARBA00049069"/>
    </source>
</evidence>
<comment type="pathway">
    <text evidence="13">Steroid biosynthesis; estrogen biosynthesis.</text>
</comment>
<name>G3MHH9_AMBMU</name>
<evidence type="ECO:0000256" key="23">
    <source>
        <dbReference type="ARBA" id="ARBA00081936"/>
    </source>
</evidence>
<dbReference type="GO" id="GO:0004303">
    <property type="term" value="F:estradiol 17-beta-dehydrogenase [NAD(P)+] activity"/>
    <property type="evidence" value="ECO:0007669"/>
    <property type="project" value="UniProtKB-EC"/>
</dbReference>
<dbReference type="GO" id="GO:0006633">
    <property type="term" value="P:fatty acid biosynthetic process"/>
    <property type="evidence" value="ECO:0007669"/>
    <property type="project" value="UniProtKB-KW"/>
</dbReference>
<evidence type="ECO:0000256" key="12">
    <source>
        <dbReference type="ARBA" id="ARBA00023160"/>
    </source>
</evidence>
<evidence type="ECO:0000256" key="8">
    <source>
        <dbReference type="ARBA" id="ARBA00023002"/>
    </source>
</evidence>
<dbReference type="GO" id="GO:0047035">
    <property type="term" value="F:testosterone dehydrogenase (NAD+) activity"/>
    <property type="evidence" value="ECO:0007669"/>
    <property type="project" value="UniProtKB-EC"/>
</dbReference>
<evidence type="ECO:0000256" key="5">
    <source>
        <dbReference type="ARBA" id="ARBA00022516"/>
    </source>
</evidence>
<evidence type="ECO:0000256" key="20">
    <source>
        <dbReference type="ARBA" id="ARBA00070911"/>
    </source>
</evidence>
<evidence type="ECO:0000256" key="7">
    <source>
        <dbReference type="ARBA" id="ARBA00022832"/>
    </source>
</evidence>
<dbReference type="GO" id="GO:0008210">
    <property type="term" value="P:estrogen metabolic process"/>
    <property type="evidence" value="ECO:0007669"/>
    <property type="project" value="UniProtKB-ARBA"/>
</dbReference>
<accession>G3MHH9</accession>
<evidence type="ECO:0000256" key="25">
    <source>
        <dbReference type="ARBA" id="ARBA00083258"/>
    </source>
</evidence>
<dbReference type="PRINTS" id="PR00081">
    <property type="entry name" value="GDHRDH"/>
</dbReference>
<dbReference type="PROSITE" id="PS00061">
    <property type="entry name" value="ADH_SHORT"/>
    <property type="match status" value="1"/>
</dbReference>
<organism evidence="26">
    <name type="scientific">Amblyomma maculatum</name>
    <name type="common">Gulf Coast tick</name>
    <dbReference type="NCBI Taxonomy" id="34609"/>
    <lineage>
        <taxon>Eukaryota</taxon>
        <taxon>Metazoa</taxon>
        <taxon>Ecdysozoa</taxon>
        <taxon>Arthropoda</taxon>
        <taxon>Chelicerata</taxon>
        <taxon>Arachnida</taxon>
        <taxon>Acari</taxon>
        <taxon>Parasitiformes</taxon>
        <taxon>Ixodida</taxon>
        <taxon>Ixodoidea</taxon>
        <taxon>Ixodidae</taxon>
        <taxon>Amblyomminae</taxon>
        <taxon>Amblyomma</taxon>
    </lineage>
</organism>
<evidence type="ECO:0000256" key="9">
    <source>
        <dbReference type="ARBA" id="ARBA00023027"/>
    </source>
</evidence>
<dbReference type="InterPro" id="IPR020904">
    <property type="entry name" value="Sc_DH/Rdtase_CS"/>
</dbReference>
<keyword evidence="9" id="KW-0520">NAD</keyword>
<comment type="catalytic activity">
    <reaction evidence="15">
        <text>testosterone + NAD(+) = androst-4-ene-3,17-dione + NADH + H(+)</text>
        <dbReference type="Rhea" id="RHEA:14929"/>
        <dbReference type="ChEBI" id="CHEBI:15378"/>
        <dbReference type="ChEBI" id="CHEBI:16422"/>
        <dbReference type="ChEBI" id="CHEBI:17347"/>
        <dbReference type="ChEBI" id="CHEBI:57540"/>
        <dbReference type="ChEBI" id="CHEBI:57945"/>
        <dbReference type="EC" id="1.1.1.239"/>
    </reaction>
    <physiologicalReaction direction="left-to-right" evidence="15">
        <dbReference type="Rhea" id="RHEA:14930"/>
    </physiologicalReaction>
</comment>
<evidence type="ECO:0000256" key="2">
    <source>
        <dbReference type="ARBA" id="ARBA00005189"/>
    </source>
</evidence>
<dbReference type="PANTHER" id="PTHR24321:SF8">
    <property type="entry name" value="ESTRADIOL 17-BETA-DEHYDROGENASE 8-RELATED"/>
    <property type="match status" value="1"/>
</dbReference>
<reference evidence="26" key="1">
    <citation type="journal article" date="2011" name="PLoS ONE">
        <title>A deep insight into the sialotranscriptome of the gulf coast tick, Amblyomma maculatum.</title>
        <authorList>
            <person name="Karim S."/>
            <person name="Singh P."/>
            <person name="Ribeiro J.M."/>
        </authorList>
    </citation>
    <scope>NUCLEOTIDE SEQUENCE</scope>
    <source>
        <tissue evidence="26">Salivary gland</tissue>
    </source>
</reference>
<comment type="catalytic activity">
    <reaction evidence="17">
        <text>a (3R)-3-hydroxyacyl-CoA + NAD(+) = a 3-oxoacyl-CoA + NADH + H(+)</text>
        <dbReference type="Rhea" id="RHEA:32711"/>
        <dbReference type="ChEBI" id="CHEBI:15378"/>
        <dbReference type="ChEBI" id="CHEBI:57319"/>
        <dbReference type="ChEBI" id="CHEBI:57540"/>
        <dbReference type="ChEBI" id="CHEBI:57945"/>
        <dbReference type="ChEBI" id="CHEBI:90726"/>
        <dbReference type="EC" id="1.1.1.n12"/>
    </reaction>
    <physiologicalReaction direction="left-to-right" evidence="17">
        <dbReference type="Rhea" id="RHEA:32712"/>
    </physiologicalReaction>
</comment>
<dbReference type="InterPro" id="IPR002347">
    <property type="entry name" value="SDR_fam"/>
</dbReference>
<comment type="catalytic activity">
    <reaction evidence="16">
        <text>17beta-hydroxy-5alpha-androstan-3-one + NAD(+) = 5alpha-androstan-3,17-dione + NADH + H(+)</text>
        <dbReference type="Rhea" id="RHEA:41992"/>
        <dbReference type="ChEBI" id="CHEBI:15378"/>
        <dbReference type="ChEBI" id="CHEBI:15994"/>
        <dbReference type="ChEBI" id="CHEBI:16330"/>
        <dbReference type="ChEBI" id="CHEBI:57540"/>
        <dbReference type="ChEBI" id="CHEBI:57945"/>
    </reaction>
    <physiologicalReaction direction="left-to-right" evidence="16">
        <dbReference type="Rhea" id="RHEA:41993"/>
    </physiologicalReaction>
</comment>
<keyword evidence="6" id="KW-0597">Phosphoprotein</keyword>